<dbReference type="InterPro" id="IPR025110">
    <property type="entry name" value="AMP-bd_C"/>
</dbReference>
<gene>
    <name evidence="3" type="ORF">LX83_000370</name>
</gene>
<dbReference type="PANTHER" id="PTHR43767">
    <property type="entry name" value="LONG-CHAIN-FATTY-ACID--COA LIGASE"/>
    <property type="match status" value="1"/>
</dbReference>
<dbReference type="InterPro" id="IPR020845">
    <property type="entry name" value="AMP-binding_CS"/>
</dbReference>
<dbReference type="PROSITE" id="PS00455">
    <property type="entry name" value="AMP_BINDING"/>
    <property type="match status" value="1"/>
</dbReference>
<keyword evidence="4" id="KW-1185">Reference proteome</keyword>
<reference evidence="3" key="1">
    <citation type="submission" date="2022-06" db="EMBL/GenBank/DDBJ databases">
        <title>Genomic Encyclopedia of Archaeal and Bacterial Type Strains, Phase II (KMG-II): from individual species to whole genera.</title>
        <authorList>
            <person name="Goeker M."/>
        </authorList>
    </citation>
    <scope>NUCLEOTIDE SEQUENCE</scope>
    <source>
        <strain evidence="3">DSM 43935</strain>
    </source>
</reference>
<feature type="domain" description="AMP-dependent synthetase/ligase" evidence="1">
    <location>
        <begin position="2"/>
        <end position="342"/>
    </location>
</feature>
<dbReference type="InterPro" id="IPR045851">
    <property type="entry name" value="AMP-bd_C_sf"/>
</dbReference>
<name>A0AAE3G9U8_9PSEU</name>
<dbReference type="Proteomes" id="UP001206128">
    <property type="component" value="Unassembled WGS sequence"/>
</dbReference>
<evidence type="ECO:0000259" key="1">
    <source>
        <dbReference type="Pfam" id="PF00501"/>
    </source>
</evidence>
<dbReference type="CDD" id="cd04433">
    <property type="entry name" value="AFD_class_I"/>
    <property type="match status" value="1"/>
</dbReference>
<evidence type="ECO:0000313" key="4">
    <source>
        <dbReference type="Proteomes" id="UP001206128"/>
    </source>
</evidence>
<feature type="domain" description="AMP-binding enzyme C-terminal" evidence="2">
    <location>
        <begin position="393"/>
        <end position="467"/>
    </location>
</feature>
<keyword evidence="3" id="KW-0436">Ligase</keyword>
<evidence type="ECO:0000313" key="3">
    <source>
        <dbReference type="EMBL" id="MCP2163530.1"/>
    </source>
</evidence>
<dbReference type="Gene3D" id="3.40.50.12780">
    <property type="entry name" value="N-terminal domain of ligase-like"/>
    <property type="match status" value="1"/>
</dbReference>
<evidence type="ECO:0000259" key="2">
    <source>
        <dbReference type="Pfam" id="PF13193"/>
    </source>
</evidence>
<dbReference type="AlphaFoldDB" id="A0AAE3G9U8"/>
<dbReference type="GO" id="GO:0016878">
    <property type="term" value="F:acid-thiol ligase activity"/>
    <property type="evidence" value="ECO:0007669"/>
    <property type="project" value="UniProtKB-ARBA"/>
</dbReference>
<protein>
    <submittedName>
        <fullName evidence="3">Acyl-CoA synthetase (AMP-forming)/AMP-acid ligase II</fullName>
    </submittedName>
</protein>
<dbReference type="InterPro" id="IPR042099">
    <property type="entry name" value="ANL_N_sf"/>
</dbReference>
<dbReference type="InterPro" id="IPR000873">
    <property type="entry name" value="AMP-dep_synth/lig_dom"/>
</dbReference>
<dbReference type="SUPFAM" id="SSF56801">
    <property type="entry name" value="Acetyl-CoA synthetase-like"/>
    <property type="match status" value="1"/>
</dbReference>
<dbReference type="Pfam" id="PF13193">
    <property type="entry name" value="AMP-binding_C"/>
    <property type="match status" value="1"/>
</dbReference>
<dbReference type="Pfam" id="PF00501">
    <property type="entry name" value="AMP-binding"/>
    <property type="match status" value="1"/>
</dbReference>
<sequence length="482" mass="50955">MSRRELLDLVRAAVAGMRRAGVGAGTGVAVLTSVTPEAFAAYVAAFILGARVVGVSPGLSDRQRAHVLAADIDVAVVDGPDQVARLGPGNQLPVLSLGPGAGAVDVLAAEVDATEPLLAGGRPDDVARLVYTSGSTGLPKGCAQTYRALSARWCRQPDQWAAEDATLMAAAERYLLSGTLASAVILDYVLRCLLGGGTAVIPEDSTAPLFPHAIARYRITAAILPVPRLYAMLDELRQRPVDVSCLRALVVSGSPVSPRRYQEALTALGPVLYQDYGQTELGMISLLSPEHVAAHGDAALASVGRPHPDVEVSIRAEDETPVADGEVGEIWVRCPHMMSGYWNDPEHTAEVLSGGWLRTRDLGRTDRHGLLQLRGRTRDVIIVNAQLCHAGPIERVLATHPDVDQAYVLGVPDERTGEAIHAFVVPAGQTVPDPVALAALVRTELGEINVPSHLTVIRDVPQTANGKPDKRALLARHGGAAR</sequence>
<dbReference type="Gene3D" id="3.30.300.30">
    <property type="match status" value="1"/>
</dbReference>
<organism evidence="3 4">
    <name type="scientific">Goodfellowiella coeruleoviolacea</name>
    <dbReference type="NCBI Taxonomy" id="334858"/>
    <lineage>
        <taxon>Bacteria</taxon>
        <taxon>Bacillati</taxon>
        <taxon>Actinomycetota</taxon>
        <taxon>Actinomycetes</taxon>
        <taxon>Pseudonocardiales</taxon>
        <taxon>Pseudonocardiaceae</taxon>
        <taxon>Goodfellowiella</taxon>
    </lineage>
</organism>
<dbReference type="EMBL" id="JAMTCK010000001">
    <property type="protein sequence ID" value="MCP2163530.1"/>
    <property type="molecule type" value="Genomic_DNA"/>
</dbReference>
<comment type="caution">
    <text evidence="3">The sequence shown here is derived from an EMBL/GenBank/DDBJ whole genome shotgun (WGS) entry which is preliminary data.</text>
</comment>
<accession>A0AAE3G9U8</accession>
<dbReference type="PANTHER" id="PTHR43767:SF1">
    <property type="entry name" value="NONRIBOSOMAL PEPTIDE SYNTHASE PES1 (EUROFUNG)-RELATED"/>
    <property type="match status" value="1"/>
</dbReference>
<proteinExistence type="predicted"/>
<dbReference type="InterPro" id="IPR050237">
    <property type="entry name" value="ATP-dep_AMP-bd_enzyme"/>
</dbReference>